<evidence type="ECO:0000313" key="8">
    <source>
        <dbReference type="Proteomes" id="UP000018861"/>
    </source>
</evidence>
<gene>
    <name evidence="7" type="ORF">JCM6292_2357</name>
</gene>
<evidence type="ECO:0000256" key="4">
    <source>
        <dbReference type="ARBA" id="ARBA00023136"/>
    </source>
</evidence>
<keyword evidence="7" id="KW-0675">Receptor</keyword>
<dbReference type="Proteomes" id="UP000018861">
    <property type="component" value="Unassembled WGS sequence"/>
</dbReference>
<evidence type="ECO:0000259" key="6">
    <source>
        <dbReference type="Pfam" id="PF04357"/>
    </source>
</evidence>
<reference evidence="7 8" key="1">
    <citation type="journal article" date="2014" name="Genome Announc.">
        <title>Draft Genome Sequences of Three Strains of Bacteroides pyogenes Isolated from a Cat and Swine.</title>
        <authorList>
            <person name="Sakamoto M."/>
            <person name="Oshima K."/>
            <person name="Suda W."/>
            <person name="Kitamura K."/>
            <person name="Iida T."/>
            <person name="Hattori M."/>
            <person name="Ohkuma M."/>
        </authorList>
    </citation>
    <scope>NUCLEOTIDE SEQUENCE [LARGE SCALE GENOMIC DNA]</scope>
    <source>
        <strain evidence="7 8">JCM 6292</strain>
    </source>
</reference>
<keyword evidence="3 5" id="KW-1133">Transmembrane helix</keyword>
<proteinExistence type="predicted"/>
<sequence>MFYEIFCFLCSVLNIDTYCCMKRKWVKRVGWTLLTPILLFVILIVLLYVPPVQNLLRREVTAYASKSTGMDIRVRRIDLRFPLNLLVRGVEVIHSPDTLLSLESLNVKVRLIPLLKGTVVVDNVSLQQASVNTAHLIKEMRIRGVIGSFILRSDGVDLKKETALVNRAELSNTHVQLLMNDTITVAEDTTASSPVNWKIDLRRLKLENVSFSMLTLSDTARVAAHIGTATMKEGMIDLQRQFYGLKQLRLSEGSMRYDIGASEPREGFDASHIAVRDLHIGLDSLLYQGRNMKAVVRELSMNERSGINVTSFTGEIFSNDSIIGVPRLKLLTPHSDISLSARTHWDLMNASAGGTVFARLKAYLGKEDIILFAGGLPESFKESYPFRPLMIQGGMEGDLKEVKLLPLTIDLPGAFSMKGEGFLTNWSDSLSRSGELDLDILTQKLDFLATLNGKPLDGSIAIPDSMKLKGKFELEGPQYRAGLHLQEGTGNIHLSGALNSSSEMYSARLKVDNFQLHHFLPKDSIYELSLSSDISGKGLDFSSYGSLAKVTLSVDTLHYSNYHLSNIHLDGNLKGALATAQITSDNDLLKMTADGAYNLARKYPDGELNVDVDRIDLYKLGIVPKPTKQETAFSFGAEFRKNQVLTRLVSGDMDIRLDALSGIQPFIHQTGEFVEVLKKQLDEKMLNHAELRQSLPTAVLSFSAGKENPLADYLEMKDIDFHEISVKASTAPDWGMNAIAAVHLLKVDTLQLDTIFFTVKQDTAQMDFKGGVINAPNNPQFSFAATLTGTVRNRDAELMVEYKNKQGQQGALLGVNVRPSTEGDGKGDGLIFRLIPEEPVVAFRKFHFKENSNWVYLHKNKRVYANVDMASDEGMAFRAHSVEEDTTSLQNINVEIHRIRLNELSDMLPYFPEITGLFSAEAHYIQSEKELQVSAEVFMNELAYERQPIGNISLGATWLPGEQGKQYLNGYLTHEQEEVMTIDGKLIPAGQGSDNVEVITQLARFPLRIANAFIPNQVVTLSGAMNGDLHITGQTDKPLVNGELVMDTAVVASRQYAARFRLDHRPIRLTDNRLDFDKLAIYTTGNNPFTIDGYIDFRDMKRPVASLNMFADNYLLLDADRTRESLVYGKVLADLRASVKGPLDGLVMRGNINLLGSTDVAYILTDSPLTVQDRLGSMVTFTSFRDTIEVKRKEVPSVSLGGLDMNMTVHIDPSVRLKVDLDLEGNDRIELEGGGDLSLKHTPQGDLNLTGRYTLTGGLMKYSLPVIAAKEFEIENGSYIDWVGDPRKPTLKFKATDRIRASVADGERGNSRMVNFDVSIIVKERLDRISFAFDVEAPDDATIQNQLAAMDSQERGKQALYIMVAKTYLGTGPIGSGARSGNLLNMGAAINSVLTSQINALMGNLKNASFSFGIEGHDDAEAGGKRTDYSFRYSHRFLNNRFRIVIGGKVSTGQNVENDAETFIDNLSLEYRLDPAGTRYVRLFYDKNYESILEGEITEAGVGMVFRKKLDKLSELFIFRRKKDRKSKNDTQ</sequence>
<comment type="caution">
    <text evidence="7">The sequence shown here is derived from an EMBL/GenBank/DDBJ whole genome shotgun (WGS) entry which is preliminary data.</text>
</comment>
<name>W4P886_9BACE</name>
<organism evidence="7 8">
    <name type="scientific">Bacteroides pyogenes JCM 6292</name>
    <dbReference type="NCBI Taxonomy" id="1235809"/>
    <lineage>
        <taxon>Bacteria</taxon>
        <taxon>Pseudomonadati</taxon>
        <taxon>Bacteroidota</taxon>
        <taxon>Bacteroidia</taxon>
        <taxon>Bacteroidales</taxon>
        <taxon>Bacteroidaceae</taxon>
        <taxon>Bacteroides</taxon>
    </lineage>
</organism>
<feature type="domain" description="Translocation and assembly module TamB C-terminal" evidence="6">
    <location>
        <begin position="1083"/>
        <end position="1488"/>
    </location>
</feature>
<protein>
    <submittedName>
        <fullName evidence="7">TonB-dependent receptor</fullName>
    </submittedName>
</protein>
<dbReference type="GO" id="GO:0009306">
    <property type="term" value="P:protein secretion"/>
    <property type="evidence" value="ECO:0007669"/>
    <property type="project" value="InterPro"/>
</dbReference>
<dbReference type="PANTHER" id="PTHR36985:SF1">
    <property type="entry name" value="TRANSLOCATION AND ASSEMBLY MODULE SUBUNIT TAMB"/>
    <property type="match status" value="1"/>
</dbReference>
<evidence type="ECO:0000313" key="7">
    <source>
        <dbReference type="EMBL" id="GAE15996.1"/>
    </source>
</evidence>
<feature type="transmembrane region" description="Helical" evidence="5">
    <location>
        <begin position="31"/>
        <end position="49"/>
    </location>
</feature>
<keyword evidence="4 5" id="KW-0472">Membrane</keyword>
<dbReference type="GO" id="GO:0005886">
    <property type="term" value="C:plasma membrane"/>
    <property type="evidence" value="ECO:0007669"/>
    <property type="project" value="InterPro"/>
</dbReference>
<dbReference type="InterPro" id="IPR007452">
    <property type="entry name" value="TamB_C"/>
</dbReference>
<dbReference type="EMBL" id="BAIQ01000025">
    <property type="protein sequence ID" value="GAE15996.1"/>
    <property type="molecule type" value="Genomic_DNA"/>
</dbReference>
<evidence type="ECO:0000256" key="1">
    <source>
        <dbReference type="ARBA" id="ARBA00004167"/>
    </source>
</evidence>
<evidence type="ECO:0000256" key="5">
    <source>
        <dbReference type="SAM" id="Phobius"/>
    </source>
</evidence>
<evidence type="ECO:0000256" key="2">
    <source>
        <dbReference type="ARBA" id="ARBA00022692"/>
    </source>
</evidence>
<comment type="subcellular location">
    <subcellularLocation>
        <location evidence="1">Membrane</location>
        <topology evidence="1">Single-pass membrane protein</topology>
    </subcellularLocation>
</comment>
<keyword evidence="2 5" id="KW-0812">Transmembrane</keyword>
<dbReference type="PANTHER" id="PTHR36985">
    <property type="entry name" value="TRANSLOCATION AND ASSEMBLY MODULE SUBUNIT TAMB"/>
    <property type="match status" value="1"/>
</dbReference>
<dbReference type="Pfam" id="PF04357">
    <property type="entry name" value="TamB"/>
    <property type="match status" value="1"/>
</dbReference>
<evidence type="ECO:0000256" key="3">
    <source>
        <dbReference type="ARBA" id="ARBA00022989"/>
    </source>
</evidence>
<accession>W4P886</accession>